<evidence type="ECO:0000256" key="4">
    <source>
        <dbReference type="ARBA" id="ARBA00022833"/>
    </source>
</evidence>
<evidence type="ECO:0000259" key="6">
    <source>
        <dbReference type="Pfam" id="PF00675"/>
    </source>
</evidence>
<dbReference type="EMBL" id="JARBFT010000005">
    <property type="protein sequence ID" value="MDE1514725.1"/>
    <property type="molecule type" value="Genomic_DNA"/>
</dbReference>
<dbReference type="InterPro" id="IPR007863">
    <property type="entry name" value="Peptidase_M16_C"/>
</dbReference>
<evidence type="ECO:0000259" key="7">
    <source>
        <dbReference type="Pfam" id="PF05193"/>
    </source>
</evidence>
<dbReference type="InterPro" id="IPR050626">
    <property type="entry name" value="Peptidase_M16"/>
</dbReference>
<comment type="similarity">
    <text evidence="1">Belongs to the peptidase M16 family.</text>
</comment>
<evidence type="ECO:0000256" key="2">
    <source>
        <dbReference type="ARBA" id="ARBA00022670"/>
    </source>
</evidence>
<feature type="domain" description="Peptidase M16 C-terminal" evidence="7">
    <location>
        <begin position="219"/>
        <end position="394"/>
    </location>
</feature>
<dbReference type="InterPro" id="IPR011765">
    <property type="entry name" value="Pept_M16_N"/>
</dbReference>
<proteinExistence type="inferred from homology"/>
<evidence type="ECO:0000256" key="1">
    <source>
        <dbReference type="ARBA" id="ARBA00007261"/>
    </source>
</evidence>
<keyword evidence="2" id="KW-0645">Protease</keyword>
<feature type="domain" description="Peptidase M16 N-terminal" evidence="6">
    <location>
        <begin position="62"/>
        <end position="182"/>
    </location>
</feature>
<dbReference type="Pfam" id="PF00675">
    <property type="entry name" value="Peptidase_M16"/>
    <property type="match status" value="2"/>
</dbReference>
<dbReference type="SUPFAM" id="SSF63411">
    <property type="entry name" value="LuxS/MPP-like metallohydrolase"/>
    <property type="match status" value="4"/>
</dbReference>
<dbReference type="Gene3D" id="3.30.830.10">
    <property type="entry name" value="Metalloenzyme, LuxS/M16 peptidase-like"/>
    <property type="match status" value="4"/>
</dbReference>
<organism evidence="8 9">
    <name type="scientific">Vibrio chanodichtyis</name>
    <dbReference type="NCBI Taxonomy" id="3027932"/>
    <lineage>
        <taxon>Bacteria</taxon>
        <taxon>Pseudomonadati</taxon>
        <taxon>Pseudomonadota</taxon>
        <taxon>Gammaproteobacteria</taxon>
        <taxon>Vibrionales</taxon>
        <taxon>Vibrionaceae</taxon>
        <taxon>Vibrio</taxon>
    </lineage>
</organism>
<evidence type="ECO:0000256" key="3">
    <source>
        <dbReference type="ARBA" id="ARBA00022801"/>
    </source>
</evidence>
<evidence type="ECO:0000313" key="8">
    <source>
        <dbReference type="EMBL" id="MDE1514725.1"/>
    </source>
</evidence>
<evidence type="ECO:0000313" key="9">
    <source>
        <dbReference type="Proteomes" id="UP001216189"/>
    </source>
</evidence>
<feature type="domain" description="Peptidase M16 C-terminal" evidence="7">
    <location>
        <begin position="686"/>
        <end position="856"/>
    </location>
</feature>
<dbReference type="RefSeq" id="WP_274722522.1">
    <property type="nucleotide sequence ID" value="NZ_JARBFT010000005.1"/>
</dbReference>
<name>A0ABT5V357_9VIBR</name>
<feature type="domain" description="Peptidase M16 N-terminal" evidence="6">
    <location>
        <begin position="539"/>
        <end position="644"/>
    </location>
</feature>
<protein>
    <submittedName>
        <fullName evidence="8">Pitrilysin family protein</fullName>
    </submittedName>
</protein>
<evidence type="ECO:0000256" key="5">
    <source>
        <dbReference type="ARBA" id="ARBA00023049"/>
    </source>
</evidence>
<gene>
    <name evidence="8" type="ORF">PUN32_06845</name>
</gene>
<dbReference type="PROSITE" id="PS51257">
    <property type="entry name" value="PROKAR_LIPOPROTEIN"/>
    <property type="match status" value="1"/>
</dbReference>
<accession>A0ABT5V357</accession>
<reference evidence="8 9" key="1">
    <citation type="submission" date="2023-02" db="EMBL/GenBank/DDBJ databases">
        <title>Vibrio intestini sp. nov., a close relative of Vibrio cholerae isolated from the intestine of Healthy Culter dabryi.</title>
        <authorList>
            <person name="Wu N."/>
        </authorList>
    </citation>
    <scope>NUCLEOTIDE SEQUENCE [LARGE SCALE GENOMIC DNA]</scope>
    <source>
        <strain evidence="8 9">DSL-7</strain>
    </source>
</reference>
<dbReference type="PANTHER" id="PTHR43690">
    <property type="entry name" value="NARDILYSIN"/>
    <property type="match status" value="1"/>
</dbReference>
<dbReference type="Proteomes" id="UP001216189">
    <property type="component" value="Unassembled WGS sequence"/>
</dbReference>
<sequence>MRKIGSYGLLLWLLAGCSASESWWPHFSSLPQGVTLIEQVPAQPGKVMIPYSKYRLDNGLTVILAPDHSDPLVHVDVTYHVGSAREEIGKSGFAHFFEHMMFQGSQHVGDQQHFRLITEAGGTLNGTTNRDRTNYFETVPANQLEKVLWLEADRMGFLLSAVSQRKFEIQRDTVKNERAQNYDNRPYGLMWERMGEALYAEGHPYSWQTIGYVSDLDRVDVNDLKAFFLRWYGPNNAVLTLGGDLDVQQTLAWVQKYFGSIEQGPEVVDAPKQPARLSEDRFITLEDRVQQPMLLIGWPTQYLGADDQVALDVLANVLGSGNNSLLYQELVKTQKAVDAGAFQDCAELACTFYVYAMAPAGEAGQLAPLYQQTLQVLQKFKQQGVTTQRLEQIIGSQEANAVFALESVQGKVSQLAANQIFFKQPDRIASQLEQLRAVTPQAVQQVFGHYLDDQPKVTLSVVAKGKTDFAVRAATFTTPARQLPEYQKITEQQLAYRQVKDDFDRAHIPAVAEPVQARLPMLYRVDFDNGVQLLGTQTDETPTVLMEIQLPAGERQVAIGKEGLANLTASLLQEGSQQRSAEAIQAQLDQLGSSVQVSAGAYSTSIVVSSLSHNLAATLQVVKEMLLTPAFNHSDFVRLQQQMLQGLVYQHQQPSWLASQATRQVLWGESLFARSGEGSEASVAELTLQDVQRFYRQHYTPHGAQIAVVGDISAAEITQQLQFIADWQGQPAPLIQPQTIPHLTQQKIYLVDKPGAPQSIIRMVRQGLPFDATGELYLTQLANFNLAGNFNSRINQNLREDKGYTYGAGSYFASNREVGAIVFNAPVRADVTLDAIQEMIKEMRQFSQTGISEPEMAFLRLAVGQQEALLYETPAQKAQLIANILTYSLDRDYLQQRNQMVKNVERTTLNQLAAQWFNPDDYQIIVVGDSQRLKPQLQKLGIALEELEILR</sequence>
<dbReference type="PANTHER" id="PTHR43690:SF35">
    <property type="entry name" value="NON-CATALYTIC MEMBER OF PEPTIDASE SUBFAMILY M16B-RELATED"/>
    <property type="match status" value="1"/>
</dbReference>
<keyword evidence="9" id="KW-1185">Reference proteome</keyword>
<comment type="caution">
    <text evidence="8">The sequence shown here is derived from an EMBL/GenBank/DDBJ whole genome shotgun (WGS) entry which is preliminary data.</text>
</comment>
<keyword evidence="3" id="KW-0378">Hydrolase</keyword>
<keyword evidence="4" id="KW-0862">Zinc</keyword>
<dbReference type="InterPro" id="IPR011249">
    <property type="entry name" value="Metalloenz_LuxS/M16"/>
</dbReference>
<dbReference type="Pfam" id="PF05193">
    <property type="entry name" value="Peptidase_M16_C"/>
    <property type="match status" value="2"/>
</dbReference>
<keyword evidence="5" id="KW-0482">Metalloprotease</keyword>